<evidence type="ECO:0000259" key="4">
    <source>
        <dbReference type="PROSITE" id="PS50949"/>
    </source>
</evidence>
<dbReference type="STRING" id="399736.SAMN04489720_3113"/>
<dbReference type="InterPro" id="IPR000524">
    <property type="entry name" value="Tscrpt_reg_HTH_GntR"/>
</dbReference>
<evidence type="ECO:0000256" key="3">
    <source>
        <dbReference type="ARBA" id="ARBA00023163"/>
    </source>
</evidence>
<keyword evidence="2 5" id="KW-0238">DNA-binding</keyword>
<evidence type="ECO:0000256" key="2">
    <source>
        <dbReference type="ARBA" id="ARBA00023125"/>
    </source>
</evidence>
<protein>
    <submittedName>
        <fullName evidence="5">DNA-binding transcriptional regulator, GntR family</fullName>
    </submittedName>
</protein>
<dbReference type="EMBL" id="LT629695">
    <property type="protein sequence ID" value="SDH99059.1"/>
    <property type="molecule type" value="Genomic_DNA"/>
</dbReference>
<reference evidence="6" key="1">
    <citation type="submission" date="2016-10" db="EMBL/GenBank/DDBJ databases">
        <authorList>
            <person name="Varghese N."/>
            <person name="Submissions S."/>
        </authorList>
    </citation>
    <scope>NUCLEOTIDE SEQUENCE [LARGE SCALE GENOMIC DNA]</scope>
    <source>
        <strain evidence="6">DSM 22002</strain>
    </source>
</reference>
<dbReference type="SMART" id="SM00345">
    <property type="entry name" value="HTH_GNTR"/>
    <property type="match status" value="1"/>
</dbReference>
<organism evidence="5 6">
    <name type="scientific">Agrococcus jejuensis</name>
    <dbReference type="NCBI Taxonomy" id="399736"/>
    <lineage>
        <taxon>Bacteria</taxon>
        <taxon>Bacillati</taxon>
        <taxon>Actinomycetota</taxon>
        <taxon>Actinomycetes</taxon>
        <taxon>Micrococcales</taxon>
        <taxon>Microbacteriaceae</taxon>
        <taxon>Agrococcus</taxon>
    </lineage>
</organism>
<dbReference type="OrthoDB" id="8680240at2"/>
<dbReference type="CDD" id="cd07377">
    <property type="entry name" value="WHTH_GntR"/>
    <property type="match status" value="1"/>
</dbReference>
<dbReference type="InterPro" id="IPR036388">
    <property type="entry name" value="WH-like_DNA-bd_sf"/>
</dbReference>
<dbReference type="Proteomes" id="UP000198822">
    <property type="component" value="Chromosome I"/>
</dbReference>
<dbReference type="Gene3D" id="1.10.10.10">
    <property type="entry name" value="Winged helix-like DNA-binding domain superfamily/Winged helix DNA-binding domain"/>
    <property type="match status" value="1"/>
</dbReference>
<feature type="domain" description="HTH gntR-type" evidence="4">
    <location>
        <begin position="1"/>
        <end position="68"/>
    </location>
</feature>
<dbReference type="Gene3D" id="1.20.120.530">
    <property type="entry name" value="GntR ligand-binding domain-like"/>
    <property type="match status" value="1"/>
</dbReference>
<dbReference type="SUPFAM" id="SSF48008">
    <property type="entry name" value="GntR ligand-binding domain-like"/>
    <property type="match status" value="1"/>
</dbReference>
<dbReference type="InterPro" id="IPR036390">
    <property type="entry name" value="WH_DNA-bd_sf"/>
</dbReference>
<dbReference type="Pfam" id="PF07729">
    <property type="entry name" value="FCD"/>
    <property type="match status" value="1"/>
</dbReference>
<dbReference type="SUPFAM" id="SSF46785">
    <property type="entry name" value="Winged helix' DNA-binding domain"/>
    <property type="match status" value="1"/>
</dbReference>
<dbReference type="AlphaFoldDB" id="A0A1G8GXI5"/>
<keyword evidence="3" id="KW-0804">Transcription</keyword>
<keyword evidence="6" id="KW-1185">Reference proteome</keyword>
<dbReference type="Pfam" id="PF00392">
    <property type="entry name" value="GntR"/>
    <property type="match status" value="1"/>
</dbReference>
<dbReference type="PANTHER" id="PTHR43537">
    <property type="entry name" value="TRANSCRIPTIONAL REGULATOR, GNTR FAMILY"/>
    <property type="match status" value="1"/>
</dbReference>
<dbReference type="GO" id="GO:0003700">
    <property type="term" value="F:DNA-binding transcription factor activity"/>
    <property type="evidence" value="ECO:0007669"/>
    <property type="project" value="InterPro"/>
</dbReference>
<keyword evidence="1" id="KW-0805">Transcription regulation</keyword>
<name>A0A1G8GXI5_9MICO</name>
<dbReference type="PANTHER" id="PTHR43537:SF5">
    <property type="entry name" value="UXU OPERON TRANSCRIPTIONAL REGULATOR"/>
    <property type="match status" value="1"/>
</dbReference>
<evidence type="ECO:0000256" key="1">
    <source>
        <dbReference type="ARBA" id="ARBA00023015"/>
    </source>
</evidence>
<dbReference type="PROSITE" id="PS50949">
    <property type="entry name" value="HTH_GNTR"/>
    <property type="match status" value="1"/>
</dbReference>
<evidence type="ECO:0000313" key="6">
    <source>
        <dbReference type="Proteomes" id="UP000198822"/>
    </source>
</evidence>
<gene>
    <name evidence="5" type="ORF">SAMN04489720_3113</name>
</gene>
<sequence>MRAGERVYRTLRDDIQQGVLSPGAVLAEVEQAARLGVSRTPLREALDRLEAEGLAVQRSPRVTVVADVDLAQIRDLFAVRRALEESAARLAAVQPADARDPFPALAAAFERADATDDVAAYYARVAELDAAIEACVANDFLARSLQPVRAHLGRVRRLASDRPERLRASAGEHALIARAIAAGDPDLAAHATHVHLHHALASIERTLAPATTDRTPERIR</sequence>
<dbReference type="GO" id="GO:0003677">
    <property type="term" value="F:DNA binding"/>
    <property type="evidence" value="ECO:0007669"/>
    <property type="project" value="UniProtKB-KW"/>
</dbReference>
<proteinExistence type="predicted"/>
<dbReference type="InterPro" id="IPR011711">
    <property type="entry name" value="GntR_C"/>
</dbReference>
<dbReference type="RefSeq" id="WP_092506512.1">
    <property type="nucleotide sequence ID" value="NZ_LT629695.1"/>
</dbReference>
<dbReference type="PRINTS" id="PR00035">
    <property type="entry name" value="HTHGNTR"/>
</dbReference>
<accession>A0A1G8GXI5</accession>
<dbReference type="SMART" id="SM00895">
    <property type="entry name" value="FCD"/>
    <property type="match status" value="1"/>
</dbReference>
<evidence type="ECO:0000313" key="5">
    <source>
        <dbReference type="EMBL" id="SDH99059.1"/>
    </source>
</evidence>
<dbReference type="InterPro" id="IPR008920">
    <property type="entry name" value="TF_FadR/GntR_C"/>
</dbReference>